<evidence type="ECO:0008006" key="3">
    <source>
        <dbReference type="Google" id="ProtNLM"/>
    </source>
</evidence>
<evidence type="ECO:0000313" key="2">
    <source>
        <dbReference type="EMBL" id="SVB98958.1"/>
    </source>
</evidence>
<feature type="transmembrane region" description="Helical" evidence="1">
    <location>
        <begin position="241"/>
        <end position="259"/>
    </location>
</feature>
<organism evidence="2">
    <name type="scientific">marine metagenome</name>
    <dbReference type="NCBI Taxonomy" id="408172"/>
    <lineage>
        <taxon>unclassified sequences</taxon>
        <taxon>metagenomes</taxon>
        <taxon>ecological metagenomes</taxon>
    </lineage>
</organism>
<feature type="transmembrane region" description="Helical" evidence="1">
    <location>
        <begin position="160"/>
        <end position="180"/>
    </location>
</feature>
<keyword evidence="1" id="KW-0812">Transmembrane</keyword>
<feature type="non-terminal residue" evidence="2">
    <location>
        <position position="1"/>
    </location>
</feature>
<feature type="transmembrane region" description="Helical" evidence="1">
    <location>
        <begin position="75"/>
        <end position="95"/>
    </location>
</feature>
<sequence length="404" mass="45048">MNIFFNIKSLLFLLFFVSGFCGLLYQIIWLRIAFASFGVISPILSIVISVFMLGLSLGSWIGGKWILYLKNKTNLSAIIFYGLTEIIIGLGAFAVPQLFTIDARLLLPLGEINSFQYLLLSALVLGLSIFPFCFAMGVTYPFMMEFIQELKWEERTSFSYLYLANGVGAMFGTIMTALFLVEKLGFSKTLMFGAFGNFSIALICLIKGFYKIPLSNIEKPLFPKMIVAMETWLLNNKSRTYLVLFVTGLTSLAMEVTWIRGFTPVLKTTIYTFATILATYLFSMLLGSQWYRRDLIKKKTTPTLKLIGACFLFAFFPIFLSDPRIHPTITLSFISHGSLLVSSAILLMSILPICTALGYLTPKLIDQVSQGNPVKAGRAYAINIFGGILGPLLASYFLIPMCGI</sequence>
<dbReference type="EMBL" id="UINC01067360">
    <property type="protein sequence ID" value="SVB98958.1"/>
    <property type="molecule type" value="Genomic_DNA"/>
</dbReference>
<dbReference type="AlphaFoldDB" id="A0A382IHA6"/>
<feature type="transmembrane region" description="Helical" evidence="1">
    <location>
        <begin position="303"/>
        <end position="320"/>
    </location>
</feature>
<dbReference type="SUPFAM" id="SSF103473">
    <property type="entry name" value="MFS general substrate transporter"/>
    <property type="match status" value="1"/>
</dbReference>
<feature type="transmembrane region" description="Helical" evidence="1">
    <location>
        <begin position="192"/>
        <end position="210"/>
    </location>
</feature>
<keyword evidence="1" id="KW-1133">Transmembrane helix</keyword>
<feature type="transmembrane region" description="Helical" evidence="1">
    <location>
        <begin position="340"/>
        <end position="360"/>
    </location>
</feature>
<dbReference type="InterPro" id="IPR036259">
    <property type="entry name" value="MFS_trans_sf"/>
</dbReference>
<keyword evidence="1" id="KW-0472">Membrane</keyword>
<feature type="transmembrane region" description="Helical" evidence="1">
    <location>
        <begin position="271"/>
        <end position="291"/>
    </location>
</feature>
<proteinExistence type="predicted"/>
<feature type="transmembrane region" description="Helical" evidence="1">
    <location>
        <begin position="115"/>
        <end position="140"/>
    </location>
</feature>
<reference evidence="2" key="1">
    <citation type="submission" date="2018-05" db="EMBL/GenBank/DDBJ databases">
        <authorList>
            <person name="Lanie J.A."/>
            <person name="Ng W.-L."/>
            <person name="Kazmierczak K.M."/>
            <person name="Andrzejewski T.M."/>
            <person name="Davidsen T.M."/>
            <person name="Wayne K.J."/>
            <person name="Tettelin H."/>
            <person name="Glass J.I."/>
            <person name="Rusch D."/>
            <person name="Podicherti R."/>
            <person name="Tsui H.-C.T."/>
            <person name="Winkler M.E."/>
        </authorList>
    </citation>
    <scope>NUCLEOTIDE SEQUENCE</scope>
</reference>
<name>A0A382IHA6_9ZZZZ</name>
<feature type="transmembrane region" description="Helical" evidence="1">
    <location>
        <begin position="380"/>
        <end position="399"/>
    </location>
</feature>
<feature type="transmembrane region" description="Helical" evidence="1">
    <location>
        <begin position="40"/>
        <end position="63"/>
    </location>
</feature>
<evidence type="ECO:0000256" key="1">
    <source>
        <dbReference type="SAM" id="Phobius"/>
    </source>
</evidence>
<protein>
    <recommendedName>
        <fullName evidence="3">Major facilitator superfamily (MFS) profile domain-containing protein</fullName>
    </recommendedName>
</protein>
<gene>
    <name evidence="2" type="ORF">METZ01_LOCUS251812</name>
</gene>
<feature type="transmembrane region" description="Helical" evidence="1">
    <location>
        <begin position="12"/>
        <end position="34"/>
    </location>
</feature>
<accession>A0A382IHA6</accession>
<feature type="non-terminal residue" evidence="2">
    <location>
        <position position="404"/>
    </location>
</feature>